<dbReference type="SUPFAM" id="SSF54928">
    <property type="entry name" value="RNA-binding domain, RBD"/>
    <property type="match status" value="1"/>
</dbReference>
<name>H1V6H2_COLHI</name>
<dbReference type="VEuPathDB" id="FungiDB:CH63R_09937"/>
<feature type="compositionally biased region" description="Basic and acidic residues" evidence="2">
    <location>
        <begin position="34"/>
        <end position="57"/>
    </location>
</feature>
<accession>H1V6H2</accession>
<dbReference type="AlphaFoldDB" id="H1V6H2"/>
<reference evidence="7" key="4">
    <citation type="journal article" date="2017" name="BMC Genomics">
        <title>Gapless genome assembly of Colletotrichum higginsianum reveals chromosome structure and association of transposable elements with secondary metabolite gene clusters.</title>
        <authorList>
            <person name="Dallery J.-F."/>
            <person name="Lapalu N."/>
            <person name="Zampounis A."/>
            <person name="Pigne S."/>
            <person name="Luyten I."/>
            <person name="Amselem J."/>
            <person name="Wittenberg A.H.J."/>
            <person name="Zhou S."/>
            <person name="de Queiroz M.V."/>
            <person name="Robin G.P."/>
            <person name="Auger A."/>
            <person name="Hainaut M."/>
            <person name="Henrissat B."/>
            <person name="Kim K.-T."/>
            <person name="Lee Y.-H."/>
            <person name="Lespinet O."/>
            <person name="Schwartz D.C."/>
            <person name="Thon M.R."/>
            <person name="O'Connell R.J."/>
        </authorList>
    </citation>
    <scope>NUCLEOTIDE SEQUENCE [LARGE SCALE GENOMIC DNA]</scope>
    <source>
        <strain evidence="7">IMI 349063</strain>
    </source>
</reference>
<evidence type="ECO:0000313" key="4">
    <source>
        <dbReference type="EMBL" id="CCF35824.1"/>
    </source>
</evidence>
<dbReference type="InterPro" id="IPR012677">
    <property type="entry name" value="Nucleotide-bd_a/b_plait_sf"/>
</dbReference>
<feature type="compositionally biased region" description="Polar residues" evidence="2">
    <location>
        <begin position="199"/>
        <end position="208"/>
    </location>
</feature>
<feature type="region of interest" description="Disordered" evidence="2">
    <location>
        <begin position="159"/>
        <end position="241"/>
    </location>
</feature>
<reference evidence="4" key="1">
    <citation type="submission" date="2011-12" db="EMBL/GenBank/DDBJ databases">
        <title>The genome sequence of Colletotrichum higginsianum IMI 34906.</title>
        <authorList>
            <person name="Ma L.-J."/>
            <person name="O'Connell R."/>
            <person name="van Themaat E.V.L."/>
            <person name="Stueber K."/>
            <person name="Young S.K."/>
            <person name="Zeng Q."/>
            <person name="Gargeya S."/>
            <person name="Fitzgerald M."/>
            <person name="Haas B."/>
            <person name="Abouelleil A."/>
            <person name="Alvarado L."/>
            <person name="Arachchi H.M."/>
            <person name="Berlin A."/>
            <person name="Chapman S.B."/>
            <person name="Gearin G."/>
            <person name="Goldberg J."/>
            <person name="Griggs A."/>
            <person name="Gujja S."/>
            <person name="Hansen M."/>
            <person name="Heiman D."/>
            <person name="Howarth C."/>
            <person name="Larimer J."/>
            <person name="Lui A."/>
            <person name="MacDonald P.J.P."/>
            <person name="McCowen C."/>
            <person name="Montmayeur A."/>
            <person name="Murphy C."/>
            <person name="Neiman D."/>
            <person name="Pearson M."/>
            <person name="Priest M."/>
            <person name="Roberts A."/>
            <person name="Saif S."/>
            <person name="Shea T."/>
            <person name="Sisk P."/>
            <person name="Stolte C."/>
            <person name="Sykes S."/>
            <person name="Wortman J."/>
            <person name="Nusbaum C."/>
            <person name="Birren B."/>
        </authorList>
    </citation>
    <scope>NUCLEOTIDE SEQUENCE [LARGE SCALE GENOMIC DNA]</scope>
    <source>
        <strain evidence="4">IMI 349063</strain>
    </source>
</reference>
<dbReference type="GO" id="GO:0003723">
    <property type="term" value="F:RNA binding"/>
    <property type="evidence" value="ECO:0007669"/>
    <property type="project" value="InterPro"/>
</dbReference>
<sequence length="461" mass="49415">MAEEEFEIDIYGDAPQDQQDGNAENYDGQQANGHADDHHEHQEHHEQREDQQKHDHQTQQQDEYNEQQDAPAPQQGVKRKGDDRPVDPGATTALMISDLNWWNTDDDIRGYARAAHCEDEMKDITFSEHKVNGKSKGQAYVEFTTQQAATAAKHALEATDGGQGVPKKHQVTYSNPHVNPFRTLPKDAPNRAGKEQGSRPGSNYNSQGPPMGGGEFRGNGYRGRGGFNGPRGGMNQGGFNRNFSGGMGGGFNNNNNMGGGFNNGMGGGNFGGGGFQRGGGFGGGMRGGPGMRGGRGGMHNPMGGMGMGPMGGMPMGGMPNMGMMGGGMPGTTPPSLGLSQHCHNPSTPSTANGTSQRGKQSGRRKGKAAKPDQAQPPSHPKRQKVQHQPVSTQSQLVPAPEVGRWTKERGLEFTTRAPSLPDLPSSDFRMPPCSARHSGNPPELFPSCLQFIRPVRRGHTY</sequence>
<dbReference type="GeneID" id="28869018"/>
<dbReference type="eggNOG" id="ENOG502S7DD">
    <property type="taxonomic scope" value="Eukaryota"/>
</dbReference>
<dbReference type="EMBL" id="LTAN01000007">
    <property type="protein sequence ID" value="OBR05817.1"/>
    <property type="molecule type" value="Genomic_DNA"/>
</dbReference>
<dbReference type="STRING" id="759273.H1V6H2"/>
<dbReference type="InterPro" id="IPR035979">
    <property type="entry name" value="RBD_domain_sf"/>
</dbReference>
<dbReference type="Gene3D" id="3.30.70.330">
    <property type="match status" value="1"/>
</dbReference>
<feature type="compositionally biased region" description="Gly residues" evidence="2">
    <location>
        <begin position="210"/>
        <end position="236"/>
    </location>
</feature>
<dbReference type="KEGG" id="chig:CH63R_09937"/>
<feature type="compositionally biased region" description="Acidic residues" evidence="2">
    <location>
        <begin position="1"/>
        <end position="10"/>
    </location>
</feature>
<dbReference type="InterPro" id="IPR034772">
    <property type="entry name" value="CPSF6/7"/>
</dbReference>
<dbReference type="GO" id="GO:0006397">
    <property type="term" value="P:mRNA processing"/>
    <property type="evidence" value="ECO:0007669"/>
    <property type="project" value="UniProtKB-KW"/>
</dbReference>
<dbReference type="GO" id="GO:0005634">
    <property type="term" value="C:nucleus"/>
    <property type="evidence" value="ECO:0007669"/>
    <property type="project" value="UniProtKB-SubCell"/>
</dbReference>
<dbReference type="Proteomes" id="UP000007174">
    <property type="component" value="Unassembled WGS sequence"/>
</dbReference>
<feature type="region of interest" description="Disordered" evidence="2">
    <location>
        <begin position="1"/>
        <end position="91"/>
    </location>
</feature>
<dbReference type="EMBL" id="CACQ02001711">
    <property type="protein sequence ID" value="CCF35824.1"/>
    <property type="molecule type" value="Genomic_DNA"/>
</dbReference>
<evidence type="ECO:0000313" key="5">
    <source>
        <dbReference type="EMBL" id="OBR05817.1"/>
    </source>
</evidence>
<dbReference type="Proteomes" id="UP000092177">
    <property type="component" value="Unassembled WGS sequence"/>
</dbReference>
<keyword evidence="7" id="KW-1185">Reference proteome</keyword>
<feature type="compositionally biased region" description="Polar residues" evidence="2">
    <location>
        <begin position="386"/>
        <end position="396"/>
    </location>
</feature>
<gene>
    <name evidence="4" type="ORF">CH063_07527</name>
    <name evidence="5" type="ORF">CH63R_09937</name>
</gene>
<dbReference type="RefSeq" id="XP_018154335.1">
    <property type="nucleotide sequence ID" value="XM_018304911.1"/>
</dbReference>
<evidence type="ECO:0000313" key="6">
    <source>
        <dbReference type="Proteomes" id="UP000007174"/>
    </source>
</evidence>
<comment type="similarity">
    <text evidence="1">Belongs to the RRM CPSF6/7 family.</text>
</comment>
<evidence type="ECO:0000259" key="3">
    <source>
        <dbReference type="SMART" id="SM00360"/>
    </source>
</evidence>
<reference evidence="5" key="3">
    <citation type="submission" date="2016-02" db="EMBL/GenBank/DDBJ databases">
        <title>Resequencing and annotation of the Colletotrichum higginsianum genome.</title>
        <authorList>
            <person name="O'Connell R."/>
            <person name="Zambounis A."/>
            <person name="Thon M."/>
            <person name="Dallery J.-F."/>
        </authorList>
    </citation>
    <scope>NUCLEOTIDE SEQUENCE [LARGE SCALE GENOMIC DNA]</scope>
    <source>
        <strain evidence="5">IMI 349063</strain>
    </source>
</reference>
<feature type="compositionally biased region" description="Polar residues" evidence="2">
    <location>
        <begin position="333"/>
        <end position="359"/>
    </location>
</feature>
<feature type="domain" description="RRM" evidence="3">
    <location>
        <begin position="93"/>
        <end position="174"/>
    </location>
</feature>
<feature type="region of interest" description="Disordered" evidence="2">
    <location>
        <begin position="321"/>
        <end position="445"/>
    </location>
</feature>
<protein>
    <submittedName>
        <fullName evidence="4">RRM domain-containing protein</fullName>
    </submittedName>
</protein>
<feature type="compositionally biased region" description="Basic and acidic residues" evidence="2">
    <location>
        <begin position="184"/>
        <end position="197"/>
    </location>
</feature>
<dbReference type="HOGENOM" id="CLU_033916_1_1_1"/>
<dbReference type="InterPro" id="IPR000504">
    <property type="entry name" value="RRM_dom"/>
</dbReference>
<dbReference type="SMART" id="SM00360">
    <property type="entry name" value="RRM"/>
    <property type="match status" value="1"/>
</dbReference>
<evidence type="ECO:0000313" key="7">
    <source>
        <dbReference type="Proteomes" id="UP000092177"/>
    </source>
</evidence>
<dbReference type="PANTHER" id="PTHR23204">
    <property type="entry name" value="CLEAVAGE AND POLYADENYLATION SPECIFIC FACTOR"/>
    <property type="match status" value="1"/>
</dbReference>
<feature type="compositionally biased region" description="Polar residues" evidence="2">
    <location>
        <begin position="16"/>
        <end position="32"/>
    </location>
</feature>
<proteinExistence type="inferred from homology"/>
<evidence type="ECO:0000256" key="2">
    <source>
        <dbReference type="SAM" id="MobiDB-lite"/>
    </source>
</evidence>
<dbReference type="OrthoDB" id="10065185at2759"/>
<evidence type="ECO:0000256" key="1">
    <source>
        <dbReference type="ARBA" id="ARBA00006265"/>
    </source>
</evidence>
<organism evidence="4 6">
    <name type="scientific">Colletotrichum higginsianum (strain IMI 349063)</name>
    <name type="common">Crucifer anthracnose fungus</name>
    <dbReference type="NCBI Taxonomy" id="759273"/>
    <lineage>
        <taxon>Eukaryota</taxon>
        <taxon>Fungi</taxon>
        <taxon>Dikarya</taxon>
        <taxon>Ascomycota</taxon>
        <taxon>Pezizomycotina</taxon>
        <taxon>Sordariomycetes</taxon>
        <taxon>Hypocreomycetidae</taxon>
        <taxon>Glomerellales</taxon>
        <taxon>Glomerellaceae</taxon>
        <taxon>Colletotrichum</taxon>
        <taxon>Colletotrichum destructivum species complex</taxon>
    </lineage>
</organism>
<reference evidence="6" key="2">
    <citation type="journal article" date="2012" name="Nat. Genet.">
        <title>Lifestyle transitions in plant pathogenic Colletotrichum fungi deciphered by genome and transcriptome analyses.</title>
        <authorList>
            <person name="O'Connell R.J."/>
            <person name="Thon M.R."/>
            <person name="Hacquard S."/>
            <person name="Amyotte S.G."/>
            <person name="Kleemann J."/>
            <person name="Torres M.F."/>
            <person name="Damm U."/>
            <person name="Buiate E.A."/>
            <person name="Epstein L."/>
            <person name="Alkan N."/>
            <person name="Altmueller J."/>
            <person name="Alvarado-Balderrama L."/>
            <person name="Bauser C.A."/>
            <person name="Becker C."/>
            <person name="Birren B.W."/>
            <person name="Chen Z."/>
            <person name="Choi J."/>
            <person name="Crouch J.A."/>
            <person name="Duvick J.P."/>
            <person name="Farman M.A."/>
            <person name="Gan P."/>
            <person name="Heiman D."/>
            <person name="Henrissat B."/>
            <person name="Howard R.J."/>
            <person name="Kabbage M."/>
            <person name="Koch C."/>
            <person name="Kracher B."/>
            <person name="Kubo Y."/>
            <person name="Law A.D."/>
            <person name="Lebrun M.-H."/>
            <person name="Lee Y.-H."/>
            <person name="Miyara I."/>
            <person name="Moore N."/>
            <person name="Neumann U."/>
            <person name="Nordstroem K."/>
            <person name="Panaccione D.G."/>
            <person name="Panstruga R."/>
            <person name="Place M."/>
            <person name="Proctor R.H."/>
            <person name="Prusky D."/>
            <person name="Rech G."/>
            <person name="Reinhardt R."/>
            <person name="Rollins J.A."/>
            <person name="Rounsley S."/>
            <person name="Schardl C.L."/>
            <person name="Schwartz D.C."/>
            <person name="Shenoy N."/>
            <person name="Shirasu K."/>
            <person name="Sikhakolli U.R."/>
            <person name="Stueber K."/>
            <person name="Sukno S.A."/>
            <person name="Sweigard J.A."/>
            <person name="Takano Y."/>
            <person name="Takahara H."/>
            <person name="Trail F."/>
            <person name="van der Does H.C."/>
            <person name="Voll L.M."/>
            <person name="Will I."/>
            <person name="Young S."/>
            <person name="Zeng Q."/>
            <person name="Zhang J."/>
            <person name="Zhou S."/>
            <person name="Dickman M.B."/>
            <person name="Schulze-Lefert P."/>
            <person name="Ver Loren van Themaat E."/>
            <person name="Ma L.-J."/>
            <person name="Vaillancourt L.J."/>
        </authorList>
    </citation>
    <scope>NUCLEOTIDE SEQUENCE [LARGE SCALE GENOMIC DNA]</scope>
    <source>
        <strain evidence="6">IMI 349063</strain>
    </source>
</reference>